<feature type="region of interest" description="Disordered" evidence="3">
    <location>
        <begin position="1"/>
        <end position="33"/>
    </location>
</feature>
<evidence type="ECO:0000256" key="2">
    <source>
        <dbReference type="ARBA" id="ARBA00023002"/>
    </source>
</evidence>
<dbReference type="GO" id="GO:0016491">
    <property type="term" value="F:oxidoreductase activity"/>
    <property type="evidence" value="ECO:0007669"/>
    <property type="project" value="UniProtKB-KW"/>
</dbReference>
<keyword evidence="5" id="KW-1185">Reference proteome</keyword>
<dbReference type="InterPro" id="IPR036291">
    <property type="entry name" value="NAD(P)-bd_dom_sf"/>
</dbReference>
<proteinExistence type="inferred from homology"/>
<dbReference type="Pfam" id="PF00106">
    <property type="entry name" value="adh_short"/>
    <property type="match status" value="1"/>
</dbReference>
<evidence type="ECO:0000313" key="5">
    <source>
        <dbReference type="Proteomes" id="UP000284605"/>
    </source>
</evidence>
<gene>
    <name evidence="4" type="ORF">D3874_05725</name>
</gene>
<name>A0A418W971_9PROT</name>
<sequence>MNKVRLPSQDKDRKRPVTASSSPSRTAVITGGNNGLGLETARAIGRDPSWHLVLACRDPGRAAAAVADLKQSTGNPNIEARALDLLANASVRAFADGLRGAGLPPLRLLICNAGIQFVAQMRFNEAGVEGTFQTNHLGHYLLARLLLPDLAAPARILLVASGTHDPRQKTGLPEPRFTAVEYLANPPADPAFDRDDPGKAGRRAYSTSKLCNIMTAYELARRLDPAKVTVNAFDPGLMPGSGLARDYGFVMRLAWKFILPAARLFIRNVNTTQISGKALANLATAQRYAGVTGRYFEGEKDIPSSDLSYDREKSALLWAGSAALAGLDAA</sequence>
<dbReference type="AlphaFoldDB" id="A0A418W971"/>
<comment type="caution">
    <text evidence="4">The sequence shown here is derived from an EMBL/GenBank/DDBJ whole genome shotgun (WGS) entry which is preliminary data.</text>
</comment>
<evidence type="ECO:0000256" key="1">
    <source>
        <dbReference type="ARBA" id="ARBA00006484"/>
    </source>
</evidence>
<dbReference type="Proteomes" id="UP000284605">
    <property type="component" value="Unassembled WGS sequence"/>
</dbReference>
<dbReference type="SUPFAM" id="SSF51735">
    <property type="entry name" value="NAD(P)-binding Rossmann-fold domains"/>
    <property type="match status" value="1"/>
</dbReference>
<organism evidence="4 5">
    <name type="scientific">Oleomonas cavernae</name>
    <dbReference type="NCBI Taxonomy" id="2320859"/>
    <lineage>
        <taxon>Bacteria</taxon>
        <taxon>Pseudomonadati</taxon>
        <taxon>Pseudomonadota</taxon>
        <taxon>Alphaproteobacteria</taxon>
        <taxon>Acetobacterales</taxon>
        <taxon>Acetobacteraceae</taxon>
        <taxon>Oleomonas</taxon>
    </lineage>
</organism>
<evidence type="ECO:0000256" key="3">
    <source>
        <dbReference type="SAM" id="MobiDB-lite"/>
    </source>
</evidence>
<dbReference type="PRINTS" id="PR00081">
    <property type="entry name" value="GDHRDH"/>
</dbReference>
<reference evidence="4 5" key="1">
    <citation type="submission" date="2018-09" db="EMBL/GenBank/DDBJ databases">
        <authorList>
            <person name="Zhu H."/>
        </authorList>
    </citation>
    <scope>NUCLEOTIDE SEQUENCE [LARGE SCALE GENOMIC DNA]</scope>
    <source>
        <strain evidence="4 5">K1W22B-8</strain>
    </source>
</reference>
<accession>A0A418W971</accession>
<keyword evidence="2" id="KW-0560">Oxidoreductase</keyword>
<dbReference type="InterPro" id="IPR002347">
    <property type="entry name" value="SDR_fam"/>
</dbReference>
<dbReference type="OrthoDB" id="9785826at2"/>
<protein>
    <submittedName>
        <fullName evidence="4">SDR family NAD(P)-dependent oxidoreductase</fullName>
    </submittedName>
</protein>
<dbReference type="Gene3D" id="3.40.50.720">
    <property type="entry name" value="NAD(P)-binding Rossmann-like Domain"/>
    <property type="match status" value="1"/>
</dbReference>
<comment type="similarity">
    <text evidence="1">Belongs to the short-chain dehydrogenases/reductases (SDR) family.</text>
</comment>
<feature type="compositionally biased region" description="Polar residues" evidence="3">
    <location>
        <begin position="18"/>
        <end position="27"/>
    </location>
</feature>
<dbReference type="PANTHER" id="PTHR24320">
    <property type="entry name" value="RETINOL DEHYDROGENASE"/>
    <property type="match status" value="1"/>
</dbReference>
<dbReference type="PANTHER" id="PTHR24320:SF152">
    <property type="entry name" value="SHORT-CHAIN DEHYDROGENASE_REDUCTASE FAMILY PROTEIN"/>
    <property type="match status" value="1"/>
</dbReference>
<dbReference type="EMBL" id="QYUK01000011">
    <property type="protein sequence ID" value="RJF86581.1"/>
    <property type="molecule type" value="Genomic_DNA"/>
</dbReference>
<evidence type="ECO:0000313" key="4">
    <source>
        <dbReference type="EMBL" id="RJF86581.1"/>
    </source>
</evidence>